<name>X1IDR0_9ZZZZ</name>
<gene>
    <name evidence="1" type="ORF">S03H2_62801</name>
</gene>
<feature type="non-terminal residue" evidence="1">
    <location>
        <position position="1"/>
    </location>
</feature>
<dbReference type="PANTHER" id="PTHR20854">
    <property type="entry name" value="INOSITOL MONOPHOSPHATASE"/>
    <property type="match status" value="1"/>
</dbReference>
<proteinExistence type="predicted"/>
<dbReference type="PANTHER" id="PTHR20854:SF4">
    <property type="entry name" value="INOSITOL-1-MONOPHOSPHATASE-RELATED"/>
    <property type="match status" value="1"/>
</dbReference>
<dbReference type="GO" id="GO:0007165">
    <property type="term" value="P:signal transduction"/>
    <property type="evidence" value="ECO:0007669"/>
    <property type="project" value="TreeGrafter"/>
</dbReference>
<reference evidence="1" key="1">
    <citation type="journal article" date="2014" name="Front. Microbiol.">
        <title>High frequency of phylogenetically diverse reductive dehalogenase-homologous genes in deep subseafloor sedimentary metagenomes.</title>
        <authorList>
            <person name="Kawai M."/>
            <person name="Futagami T."/>
            <person name="Toyoda A."/>
            <person name="Takaki Y."/>
            <person name="Nishi S."/>
            <person name="Hori S."/>
            <person name="Arai W."/>
            <person name="Tsubouchi T."/>
            <person name="Morono Y."/>
            <person name="Uchiyama I."/>
            <person name="Ito T."/>
            <person name="Fujiyama A."/>
            <person name="Inagaki F."/>
            <person name="Takami H."/>
        </authorList>
    </citation>
    <scope>NUCLEOTIDE SEQUENCE</scope>
    <source>
        <strain evidence="1">Expedition CK06-06</strain>
    </source>
</reference>
<dbReference type="PRINTS" id="PR00377">
    <property type="entry name" value="IMPHPHTASES"/>
</dbReference>
<accession>X1IDR0</accession>
<protein>
    <recommendedName>
        <fullName evidence="2">Fructose-bisphosphatase</fullName>
    </recommendedName>
</protein>
<sequence>FMLTSHYSREEVRRVLEHVSKLSTQCRGLRLYVSQALELAYIASGVMDGTFCIKSRGFSAAAGALMVREAGGKVTDLNGVEFDNDARSLLATNSLLHDKILVRLKKVETGSSESKG</sequence>
<dbReference type="GO" id="GO:0008934">
    <property type="term" value="F:inositol monophosphate 1-phosphatase activity"/>
    <property type="evidence" value="ECO:0007669"/>
    <property type="project" value="TreeGrafter"/>
</dbReference>
<dbReference type="EMBL" id="BARU01040642">
    <property type="protein sequence ID" value="GAH79827.1"/>
    <property type="molecule type" value="Genomic_DNA"/>
</dbReference>
<dbReference type="InterPro" id="IPR000760">
    <property type="entry name" value="Inositol_monophosphatase-like"/>
</dbReference>
<organism evidence="1">
    <name type="scientific">marine sediment metagenome</name>
    <dbReference type="NCBI Taxonomy" id="412755"/>
    <lineage>
        <taxon>unclassified sequences</taxon>
        <taxon>metagenomes</taxon>
        <taxon>ecological metagenomes</taxon>
    </lineage>
</organism>
<dbReference type="Gene3D" id="3.40.190.80">
    <property type="match status" value="1"/>
</dbReference>
<dbReference type="AlphaFoldDB" id="X1IDR0"/>
<dbReference type="Pfam" id="PF00459">
    <property type="entry name" value="Inositol_P"/>
    <property type="match status" value="1"/>
</dbReference>
<comment type="caution">
    <text evidence="1">The sequence shown here is derived from an EMBL/GenBank/DDBJ whole genome shotgun (WGS) entry which is preliminary data.</text>
</comment>
<evidence type="ECO:0000313" key="1">
    <source>
        <dbReference type="EMBL" id="GAH79827.1"/>
    </source>
</evidence>
<evidence type="ECO:0008006" key="2">
    <source>
        <dbReference type="Google" id="ProtNLM"/>
    </source>
</evidence>
<dbReference type="GO" id="GO:0006020">
    <property type="term" value="P:inositol metabolic process"/>
    <property type="evidence" value="ECO:0007669"/>
    <property type="project" value="TreeGrafter"/>
</dbReference>
<dbReference type="SUPFAM" id="SSF56655">
    <property type="entry name" value="Carbohydrate phosphatase"/>
    <property type="match status" value="1"/>
</dbReference>